<reference evidence="2 3" key="1">
    <citation type="submission" date="2016-11" db="EMBL/GenBank/DDBJ databases">
        <title>The macronuclear genome of Stentor coeruleus: a giant cell with tiny introns.</title>
        <authorList>
            <person name="Slabodnick M."/>
            <person name="Ruby J.G."/>
            <person name="Reiff S.B."/>
            <person name="Swart E.C."/>
            <person name="Gosai S."/>
            <person name="Prabakaran S."/>
            <person name="Witkowska E."/>
            <person name="Larue G.E."/>
            <person name="Fisher S."/>
            <person name="Freeman R.M."/>
            <person name="Gunawardena J."/>
            <person name="Chu W."/>
            <person name="Stover N.A."/>
            <person name="Gregory B.D."/>
            <person name="Nowacki M."/>
            <person name="Derisi J."/>
            <person name="Roy S.W."/>
            <person name="Marshall W.F."/>
            <person name="Sood P."/>
        </authorList>
    </citation>
    <scope>NUCLEOTIDE SEQUENCE [LARGE SCALE GENOMIC DNA]</scope>
    <source>
        <strain evidence="2">WM001</strain>
    </source>
</reference>
<proteinExistence type="predicted"/>
<dbReference type="AlphaFoldDB" id="A0A1R2CVY4"/>
<evidence type="ECO:0000256" key="1">
    <source>
        <dbReference type="SAM" id="MobiDB-lite"/>
    </source>
</evidence>
<accession>A0A1R2CVY4</accession>
<sequence length="107" mass="12410">MEDRLLKLFECARIEGTTENDMIKKLYSDSQSKVLKKPEYKIARKNGLNIIQAELATLIAQELKLRGVEGFLARFECSKDVHSSYLHKKRQRKSGKDEPELKKKSKL</sequence>
<dbReference type="EMBL" id="MPUH01000048">
    <property type="protein sequence ID" value="OMJ93131.1"/>
    <property type="molecule type" value="Genomic_DNA"/>
</dbReference>
<gene>
    <name evidence="2" type="ORF">SteCoe_3948</name>
</gene>
<keyword evidence="3" id="KW-1185">Reference proteome</keyword>
<feature type="compositionally biased region" description="Basic and acidic residues" evidence="1">
    <location>
        <begin position="94"/>
        <end position="107"/>
    </location>
</feature>
<evidence type="ECO:0000313" key="2">
    <source>
        <dbReference type="EMBL" id="OMJ93131.1"/>
    </source>
</evidence>
<organism evidence="2 3">
    <name type="scientific">Stentor coeruleus</name>
    <dbReference type="NCBI Taxonomy" id="5963"/>
    <lineage>
        <taxon>Eukaryota</taxon>
        <taxon>Sar</taxon>
        <taxon>Alveolata</taxon>
        <taxon>Ciliophora</taxon>
        <taxon>Postciliodesmatophora</taxon>
        <taxon>Heterotrichea</taxon>
        <taxon>Heterotrichida</taxon>
        <taxon>Stentoridae</taxon>
        <taxon>Stentor</taxon>
    </lineage>
</organism>
<feature type="region of interest" description="Disordered" evidence="1">
    <location>
        <begin position="83"/>
        <end position="107"/>
    </location>
</feature>
<protein>
    <submittedName>
        <fullName evidence="2">Uncharacterized protein</fullName>
    </submittedName>
</protein>
<evidence type="ECO:0000313" key="3">
    <source>
        <dbReference type="Proteomes" id="UP000187209"/>
    </source>
</evidence>
<name>A0A1R2CVY4_9CILI</name>
<comment type="caution">
    <text evidence="2">The sequence shown here is derived from an EMBL/GenBank/DDBJ whole genome shotgun (WGS) entry which is preliminary data.</text>
</comment>
<dbReference type="Proteomes" id="UP000187209">
    <property type="component" value="Unassembled WGS sequence"/>
</dbReference>